<comment type="caution">
    <text evidence="3">The sequence shown here is derived from an EMBL/GenBank/DDBJ whole genome shotgun (WGS) entry which is preliminary data.</text>
</comment>
<organism evidence="3 4">
    <name type="scientific">Candidatus Falkowbacteria bacterium CG02_land_8_20_14_3_00_36_14</name>
    <dbReference type="NCBI Taxonomy" id="1974560"/>
    <lineage>
        <taxon>Bacteria</taxon>
        <taxon>Candidatus Falkowiibacteriota</taxon>
    </lineage>
</organism>
<feature type="region of interest" description="Disordered" evidence="1">
    <location>
        <begin position="1"/>
        <end position="39"/>
    </location>
</feature>
<dbReference type="EMBL" id="PETS01000073">
    <property type="protein sequence ID" value="PIV51218.1"/>
    <property type="molecule type" value="Genomic_DNA"/>
</dbReference>
<evidence type="ECO:0000256" key="2">
    <source>
        <dbReference type="SAM" id="Phobius"/>
    </source>
</evidence>
<feature type="transmembrane region" description="Helical" evidence="2">
    <location>
        <begin position="321"/>
        <end position="340"/>
    </location>
</feature>
<evidence type="ECO:0000313" key="3">
    <source>
        <dbReference type="EMBL" id="PIV51218.1"/>
    </source>
</evidence>
<feature type="transmembrane region" description="Helical" evidence="2">
    <location>
        <begin position="232"/>
        <end position="251"/>
    </location>
</feature>
<feature type="compositionally biased region" description="Basic and acidic residues" evidence="1">
    <location>
        <begin position="1"/>
        <end position="22"/>
    </location>
</feature>
<keyword evidence="2" id="KW-0472">Membrane</keyword>
<name>A0A2M7DNB3_9BACT</name>
<accession>A0A2M7DNB3</accession>
<reference evidence="4" key="1">
    <citation type="submission" date="2017-09" db="EMBL/GenBank/DDBJ databases">
        <title>Depth-based differentiation of microbial function through sediment-hosted aquifers and enrichment of novel symbionts in the deep terrestrial subsurface.</title>
        <authorList>
            <person name="Probst A.J."/>
            <person name="Ladd B."/>
            <person name="Jarett J.K."/>
            <person name="Geller-Mcgrath D.E."/>
            <person name="Sieber C.M.K."/>
            <person name="Emerson J.B."/>
            <person name="Anantharaman K."/>
            <person name="Thomas B.C."/>
            <person name="Malmstrom R."/>
            <person name="Stieglmeier M."/>
            <person name="Klingl A."/>
            <person name="Woyke T."/>
            <person name="Ryan C.M."/>
            <person name="Banfield J.F."/>
        </authorList>
    </citation>
    <scope>NUCLEOTIDE SEQUENCE [LARGE SCALE GENOMIC DNA]</scope>
</reference>
<keyword evidence="2" id="KW-1133">Transmembrane helix</keyword>
<dbReference type="AlphaFoldDB" id="A0A2M7DNB3"/>
<evidence type="ECO:0000313" key="4">
    <source>
        <dbReference type="Proteomes" id="UP000228896"/>
    </source>
</evidence>
<keyword evidence="2" id="KW-0812">Transmembrane</keyword>
<sequence length="413" mass="47095">MEDSVMADKNKNTKQVDQKDNGQKATGAKNTDSKKEEIKKPVMPARLEIKLIGVPGDYLIAIQVVNTIRGPHECKIFLAENISRDEVSIFPEANAPKEGESITPVEKEKSERICEKPTDNYGFLSIKLNKFNERKREIYIRVMGTDLDTKECILLIGPPSPKIKVDLVPGGFMPNLRNAIRQIKLDGFWDKIFGGEAELKPPEPTITTFRDQITGRFGKFSGLFLTSNNTRLAVLTVFTILMCINAVRYGFGESVLFMEGYQYIAPIVEKANDDKVKRAFLKIFWGEKGNPFMSEVKADFEEFEENEYEVEIKKSREERSWLPILLAIISLIFLPIYALISSREEIKLFISLVGDIRRRKKMSAEITSDISLPSPSTSTGEATKSNTFLDEFKKEFYIESIFEAIKLFIIRRR</sequence>
<evidence type="ECO:0000256" key="1">
    <source>
        <dbReference type="SAM" id="MobiDB-lite"/>
    </source>
</evidence>
<proteinExistence type="predicted"/>
<gene>
    <name evidence="3" type="ORF">COS18_03075</name>
</gene>
<protein>
    <submittedName>
        <fullName evidence="3">Uncharacterized protein</fullName>
    </submittedName>
</protein>
<dbReference type="Proteomes" id="UP000228896">
    <property type="component" value="Unassembled WGS sequence"/>
</dbReference>